<evidence type="ECO:0000256" key="1">
    <source>
        <dbReference type="SAM" id="MobiDB-lite"/>
    </source>
</evidence>
<name>A0A2U1LUM2_ARTAN</name>
<accession>A0A2U1LUM2</accession>
<reference evidence="2 3" key="1">
    <citation type="journal article" date="2018" name="Mol. Plant">
        <title>The genome of Artemisia annua provides insight into the evolution of Asteraceae family and artemisinin biosynthesis.</title>
        <authorList>
            <person name="Shen Q."/>
            <person name="Zhang L."/>
            <person name="Liao Z."/>
            <person name="Wang S."/>
            <person name="Yan T."/>
            <person name="Shi P."/>
            <person name="Liu M."/>
            <person name="Fu X."/>
            <person name="Pan Q."/>
            <person name="Wang Y."/>
            <person name="Lv Z."/>
            <person name="Lu X."/>
            <person name="Zhang F."/>
            <person name="Jiang W."/>
            <person name="Ma Y."/>
            <person name="Chen M."/>
            <person name="Hao X."/>
            <person name="Li L."/>
            <person name="Tang Y."/>
            <person name="Lv G."/>
            <person name="Zhou Y."/>
            <person name="Sun X."/>
            <person name="Brodelius P.E."/>
            <person name="Rose J.K.C."/>
            <person name="Tang K."/>
        </authorList>
    </citation>
    <scope>NUCLEOTIDE SEQUENCE [LARGE SCALE GENOMIC DNA]</scope>
    <source>
        <strain evidence="3">cv. Huhao1</strain>
        <tissue evidence="2">Leaf</tissue>
    </source>
</reference>
<organism evidence="2 3">
    <name type="scientific">Artemisia annua</name>
    <name type="common">Sweet wormwood</name>
    <dbReference type="NCBI Taxonomy" id="35608"/>
    <lineage>
        <taxon>Eukaryota</taxon>
        <taxon>Viridiplantae</taxon>
        <taxon>Streptophyta</taxon>
        <taxon>Embryophyta</taxon>
        <taxon>Tracheophyta</taxon>
        <taxon>Spermatophyta</taxon>
        <taxon>Magnoliopsida</taxon>
        <taxon>eudicotyledons</taxon>
        <taxon>Gunneridae</taxon>
        <taxon>Pentapetalae</taxon>
        <taxon>asterids</taxon>
        <taxon>campanulids</taxon>
        <taxon>Asterales</taxon>
        <taxon>Asteraceae</taxon>
        <taxon>Asteroideae</taxon>
        <taxon>Anthemideae</taxon>
        <taxon>Artemisiinae</taxon>
        <taxon>Artemisia</taxon>
    </lineage>
</organism>
<dbReference type="STRING" id="35608.A0A2U1LUM2"/>
<dbReference type="EMBL" id="PKPP01007688">
    <property type="protein sequence ID" value="PWA52702.1"/>
    <property type="molecule type" value="Genomic_DNA"/>
</dbReference>
<feature type="region of interest" description="Disordered" evidence="1">
    <location>
        <begin position="109"/>
        <end position="155"/>
    </location>
</feature>
<dbReference type="AlphaFoldDB" id="A0A2U1LUM2"/>
<evidence type="ECO:0000313" key="2">
    <source>
        <dbReference type="EMBL" id="PWA52702.1"/>
    </source>
</evidence>
<comment type="caution">
    <text evidence="2">The sequence shown here is derived from an EMBL/GenBank/DDBJ whole genome shotgun (WGS) entry which is preliminary data.</text>
</comment>
<dbReference type="Proteomes" id="UP000245207">
    <property type="component" value="Unassembled WGS sequence"/>
</dbReference>
<feature type="compositionally biased region" description="Polar residues" evidence="1">
    <location>
        <begin position="385"/>
        <end position="396"/>
    </location>
</feature>
<feature type="region of interest" description="Disordered" evidence="1">
    <location>
        <begin position="364"/>
        <end position="403"/>
    </location>
</feature>
<feature type="compositionally biased region" description="Basic and acidic residues" evidence="1">
    <location>
        <begin position="145"/>
        <end position="155"/>
    </location>
</feature>
<feature type="compositionally biased region" description="Pro residues" evidence="1">
    <location>
        <begin position="368"/>
        <end position="384"/>
    </location>
</feature>
<protein>
    <submittedName>
        <fullName evidence="2">KH domain-containing protein</fullName>
    </submittedName>
</protein>
<evidence type="ECO:0000313" key="3">
    <source>
        <dbReference type="Proteomes" id="UP000245207"/>
    </source>
</evidence>
<keyword evidence="3" id="KW-1185">Reference proteome</keyword>
<gene>
    <name evidence="2" type="ORF">CTI12_AA450650</name>
</gene>
<proteinExistence type="predicted"/>
<sequence>MVRIRGDGNQLCHHDTVSLKDENGTFGLNEMLEKGVSQGAMDSGSGNMGLELLFRANSSVNPVTKLPEPVTNPSLTEPQGPTLADLQLLIDEESEEDLVDFEEDAGLMAGDDMDTEDVNHPESPATEQPFEAASPHPEEETEPSSSKKHELDDTRPITEKVLVEFGEYNNEWLYYQMEDANTDRHLEAAASYADFRGSMEEKQAELQTAFTSTDEKVSSLATSLEKLATDQGTNFTTILQTLTNLQQEFKDDPILVSKLLEFMDSHKATSKALSSLHDLFKGVDFQAIQTQQASVLTTLQAQESKITQLSSGYEQLTTKHNELVNCYTDKLAKLSETQQAMSTDLSNLKTETSEITGMVSDIFKQPYQVPPPPAQTAPVKPPPIASQSTDASTEAPTSVEGEKLTPTQRLFQHLDPHRQTQNESQATTTSVPTLTTEIITEAVPIRSFMPDSSTVLTTPILTEATTTTTELLESTFSTPSQADIGKQIKVTEDSPPKLIRATREVRRDPDEPILFEVTLHNGKVFRGTNEEVAAALEEDDKLKNELLSRPVISEVATEVIKETKKNIPGEHRLSGAFEMAMDWQGAPASPSSYTVMRILRFEIPIDPFPNTQ</sequence>